<evidence type="ECO:0000313" key="7">
    <source>
        <dbReference type="Proteomes" id="UP000295484"/>
    </source>
</evidence>
<evidence type="ECO:0000256" key="1">
    <source>
        <dbReference type="ARBA" id="ARBA00023015"/>
    </source>
</evidence>
<evidence type="ECO:0000256" key="2">
    <source>
        <dbReference type="ARBA" id="ARBA00023125"/>
    </source>
</evidence>
<dbReference type="InterPro" id="IPR011991">
    <property type="entry name" value="ArsR-like_HTH"/>
</dbReference>
<proteinExistence type="predicted"/>
<dbReference type="Pfam" id="PF13545">
    <property type="entry name" value="HTH_Crp_2"/>
    <property type="match status" value="1"/>
</dbReference>
<feature type="domain" description="HTH crp-type" evidence="5">
    <location>
        <begin position="149"/>
        <end position="216"/>
    </location>
</feature>
<dbReference type="SUPFAM" id="SSF46785">
    <property type="entry name" value="Winged helix' DNA-binding domain"/>
    <property type="match status" value="1"/>
</dbReference>
<dbReference type="SUPFAM" id="SSF51206">
    <property type="entry name" value="cAMP-binding domain-like"/>
    <property type="match status" value="1"/>
</dbReference>
<dbReference type="InterPro" id="IPR036388">
    <property type="entry name" value="WH-like_DNA-bd_sf"/>
</dbReference>
<dbReference type="Gene3D" id="1.10.10.10">
    <property type="entry name" value="Winged helix-like DNA-binding domain superfamily/Winged helix DNA-binding domain"/>
    <property type="match status" value="1"/>
</dbReference>
<evidence type="ECO:0000259" key="5">
    <source>
        <dbReference type="PROSITE" id="PS51063"/>
    </source>
</evidence>
<keyword evidence="1" id="KW-0805">Transcription regulation</keyword>
<dbReference type="GO" id="GO:0003677">
    <property type="term" value="F:DNA binding"/>
    <property type="evidence" value="ECO:0007669"/>
    <property type="project" value="UniProtKB-KW"/>
</dbReference>
<dbReference type="InterPro" id="IPR012318">
    <property type="entry name" value="HTH_CRP"/>
</dbReference>
<feature type="domain" description="Cyclic nucleotide-binding" evidence="4">
    <location>
        <begin position="15"/>
        <end position="135"/>
    </location>
</feature>
<keyword evidence="2" id="KW-0238">DNA-binding</keyword>
<keyword evidence="3" id="KW-0804">Transcription</keyword>
<dbReference type="SMART" id="SM00419">
    <property type="entry name" value="HTH_CRP"/>
    <property type="match status" value="1"/>
</dbReference>
<dbReference type="Gene3D" id="2.60.120.10">
    <property type="entry name" value="Jelly Rolls"/>
    <property type="match status" value="1"/>
</dbReference>
<dbReference type="InterPro" id="IPR018490">
    <property type="entry name" value="cNMP-bd_dom_sf"/>
</dbReference>
<dbReference type="Pfam" id="PF00027">
    <property type="entry name" value="cNMP_binding"/>
    <property type="match status" value="1"/>
</dbReference>
<gene>
    <name evidence="6" type="ORF">EV657_103221</name>
</gene>
<comment type="caution">
    <text evidence="6">The sequence shown here is derived from an EMBL/GenBank/DDBJ whole genome shotgun (WGS) entry which is preliminary data.</text>
</comment>
<evidence type="ECO:0000259" key="4">
    <source>
        <dbReference type="PROSITE" id="PS50042"/>
    </source>
</evidence>
<dbReference type="InterPro" id="IPR036390">
    <property type="entry name" value="WH_DNA-bd_sf"/>
</dbReference>
<dbReference type="PROSITE" id="PS51063">
    <property type="entry name" value="HTH_CRP_2"/>
    <property type="match status" value="1"/>
</dbReference>
<dbReference type="InterPro" id="IPR000595">
    <property type="entry name" value="cNMP-bd_dom"/>
</dbReference>
<dbReference type="AlphaFoldDB" id="A0A4R8GAN1"/>
<dbReference type="PROSITE" id="PS50042">
    <property type="entry name" value="CNMP_BINDING_3"/>
    <property type="match status" value="1"/>
</dbReference>
<reference evidence="6 7" key="1">
    <citation type="submission" date="2019-03" db="EMBL/GenBank/DDBJ databases">
        <title>Genomic Encyclopedia of Type Strains, Phase IV (KMG-IV): sequencing the most valuable type-strain genomes for metagenomic binning, comparative biology and taxonomic classification.</title>
        <authorList>
            <person name="Goeker M."/>
        </authorList>
    </citation>
    <scope>NUCLEOTIDE SEQUENCE [LARGE SCALE GENOMIC DNA]</scope>
    <source>
        <strain evidence="6 7">JA181</strain>
    </source>
</reference>
<protein>
    <submittedName>
        <fullName evidence="6">CRP-like cAMP-binding protein</fullName>
    </submittedName>
</protein>
<dbReference type="Proteomes" id="UP000295484">
    <property type="component" value="Unassembled WGS sequence"/>
</dbReference>
<evidence type="ECO:0000313" key="6">
    <source>
        <dbReference type="EMBL" id="TDX32648.1"/>
    </source>
</evidence>
<name>A0A4R8GAN1_9RHOB</name>
<dbReference type="CDD" id="cd00090">
    <property type="entry name" value="HTH_ARSR"/>
    <property type="match status" value="1"/>
</dbReference>
<organism evidence="6 7">
    <name type="scientific">Rhodovulum visakhapatnamense</name>
    <dbReference type="NCBI Taxonomy" id="364297"/>
    <lineage>
        <taxon>Bacteria</taxon>
        <taxon>Pseudomonadati</taxon>
        <taxon>Pseudomonadota</taxon>
        <taxon>Alphaproteobacteria</taxon>
        <taxon>Rhodobacterales</taxon>
        <taxon>Paracoccaceae</taxon>
        <taxon>Rhodovulum</taxon>
    </lineage>
</organism>
<dbReference type="EMBL" id="SOEB01000003">
    <property type="protein sequence ID" value="TDX32648.1"/>
    <property type="molecule type" value="Genomic_DNA"/>
</dbReference>
<sequence>MKIEQAKLRIRQVGWLRSLPVHFVDLLLAGARLRSFRRGEALFHMADPSPDMVGIVDGVVDVVLEPGVDGPRLGFVAKAGNWLGAVGMPGMTQRRISAIARRDASVLAVSAHHIETVAMSDPDTWRHVAANIVSHFDNLGQLLHANVHRDNSVRILITLRRLYDFNDGATEFPLTQADLAEMAGLSRNSANRVMRRLVEEGLIETGYGWVRIVDQPRIMNILKRSHLPVWAGCERLEA</sequence>
<accession>A0A4R8GAN1</accession>
<evidence type="ECO:0000256" key="3">
    <source>
        <dbReference type="ARBA" id="ARBA00023163"/>
    </source>
</evidence>
<dbReference type="InterPro" id="IPR014710">
    <property type="entry name" value="RmlC-like_jellyroll"/>
</dbReference>
<dbReference type="GO" id="GO:0006355">
    <property type="term" value="P:regulation of DNA-templated transcription"/>
    <property type="evidence" value="ECO:0007669"/>
    <property type="project" value="InterPro"/>
</dbReference>